<evidence type="ECO:0000259" key="9">
    <source>
        <dbReference type="PROSITE" id="PS51383"/>
    </source>
</evidence>
<evidence type="ECO:0000256" key="7">
    <source>
        <dbReference type="ARBA" id="ARBA00047472"/>
    </source>
</evidence>
<keyword evidence="10" id="KW-0418">Kinase</keyword>
<dbReference type="EC" id="4.2.1.93" evidence="8"/>
<dbReference type="PANTHER" id="PTHR12592:SF0">
    <property type="entry name" value="ATP-DEPENDENT (S)-NAD(P)H-HYDRATE DEHYDRATASE"/>
    <property type="match status" value="1"/>
</dbReference>
<feature type="binding site" evidence="8">
    <location>
        <begin position="272"/>
        <end position="278"/>
    </location>
    <ligand>
        <name>(6S)-NADPHX</name>
        <dbReference type="ChEBI" id="CHEBI:64076"/>
    </ligand>
</feature>
<keyword evidence="3 8" id="KW-0067">ATP-binding</keyword>
<dbReference type="GO" id="GO:0005737">
    <property type="term" value="C:cytoplasm"/>
    <property type="evidence" value="ECO:0007669"/>
    <property type="project" value="UniProtKB-SubCell"/>
</dbReference>
<keyword evidence="5 8" id="KW-0520">NAD</keyword>
<comment type="catalytic activity">
    <reaction evidence="7 8">
        <text>(6S)-NADPHX + ATP = ADP + phosphate + NADPH + H(+)</text>
        <dbReference type="Rhea" id="RHEA:32231"/>
        <dbReference type="ChEBI" id="CHEBI:15378"/>
        <dbReference type="ChEBI" id="CHEBI:30616"/>
        <dbReference type="ChEBI" id="CHEBI:43474"/>
        <dbReference type="ChEBI" id="CHEBI:57783"/>
        <dbReference type="ChEBI" id="CHEBI:64076"/>
        <dbReference type="ChEBI" id="CHEBI:456216"/>
        <dbReference type="EC" id="4.2.1.93"/>
    </reaction>
</comment>
<comment type="subcellular location">
    <subcellularLocation>
        <location evidence="8">Cytoplasm</location>
    </subcellularLocation>
</comment>
<evidence type="ECO:0000313" key="11">
    <source>
        <dbReference type="Proteomes" id="UP000078512"/>
    </source>
</evidence>
<sequence length="432" mass="47311">MPPRLIHLRHPLSSGTTNPKIPSIRLPANTLSFATIATTAHSHLRSSLKQTSRIVPTIALHSPFFPTPFAHRPPQTNNNCYSFLSRPMTTLSQRQKEASTMPAYPEYRSLVPPLNASLHKGQGGRVCILGGSSDYTGAPYFSAMSSLRLGADLCHVICDEDAATAIKSYSPDLIVHPHIKIRATNAAQDKKAANDIWAHTFDEINSLLKRIHVLVVGPGLSREKGMLQTAKHAIEVAREQDMPIVIDADALFLIQSDPEVIKGYKKAVLTPNLVEFGRLCNVMNVDTEDEEAEQPAVQRLSQALGGVIVIQKGKADVISDGQKVQVVDNEGGLKRSGGQGDILTGLVATSLAWGLAYEKDVWQHTHPVKQEDVAMTACFGACVINRECSRLAFEKHKRALQSSDVLAEIGPFFNLFFQKPRQNATWTQAIYG</sequence>
<comment type="cofactor">
    <cofactor evidence="8">
        <name>Mg(2+)</name>
        <dbReference type="ChEBI" id="CHEBI:18420"/>
    </cofactor>
</comment>
<keyword evidence="6 8" id="KW-0456">Lyase</keyword>
<dbReference type="PROSITE" id="PS51383">
    <property type="entry name" value="YJEF_C_3"/>
    <property type="match status" value="1"/>
</dbReference>
<keyword evidence="4" id="KW-0521">NADP</keyword>
<accession>A0A197KAG2</accession>
<comment type="function">
    <text evidence="8">Catalyzes the dehydration of the S-form of NAD(P)HX at the expense of ATP, which is converted to ADP. Together with NAD(P)HX epimerase, which catalyzes the epimerization of the S- and R-forms, the enzyme allows the repair of both epimers of NAD(P)HX, a damaged form of NAD(P)H that is a result of enzymatic or heat-dependent hydration.</text>
</comment>
<dbReference type="STRING" id="1314771.A0A197KAG2"/>
<dbReference type="Pfam" id="PF01256">
    <property type="entry name" value="Carb_kinase"/>
    <property type="match status" value="1"/>
</dbReference>
<feature type="domain" description="YjeF C-terminal" evidence="9">
    <location>
        <begin position="103"/>
        <end position="416"/>
    </location>
</feature>
<proteinExistence type="inferred from homology"/>
<dbReference type="GO" id="GO:0110051">
    <property type="term" value="P:metabolite repair"/>
    <property type="evidence" value="ECO:0007669"/>
    <property type="project" value="TreeGrafter"/>
</dbReference>
<comment type="similarity">
    <text evidence="8">Belongs to the NnrD/CARKD family.</text>
</comment>
<dbReference type="NCBIfam" id="TIGR00196">
    <property type="entry name" value="yjeF_cterm"/>
    <property type="match status" value="1"/>
</dbReference>
<keyword evidence="11" id="KW-1185">Reference proteome</keyword>
<keyword evidence="8" id="KW-0963">Cytoplasm</keyword>
<dbReference type="OrthoDB" id="8110916at2759"/>
<feature type="binding site" evidence="8">
    <location>
        <position position="219"/>
    </location>
    <ligand>
        <name>(6S)-NADPHX</name>
        <dbReference type="ChEBI" id="CHEBI:64076"/>
    </ligand>
</feature>
<evidence type="ECO:0000256" key="5">
    <source>
        <dbReference type="ARBA" id="ARBA00023027"/>
    </source>
</evidence>
<evidence type="ECO:0000313" key="10">
    <source>
        <dbReference type="EMBL" id="OAQ34485.1"/>
    </source>
</evidence>
<evidence type="ECO:0000256" key="4">
    <source>
        <dbReference type="ARBA" id="ARBA00022857"/>
    </source>
</evidence>
<keyword evidence="1 8" id="KW-0597">Phosphoprotein</keyword>
<dbReference type="EMBL" id="KV442017">
    <property type="protein sequence ID" value="OAQ34485.1"/>
    <property type="molecule type" value="Genomic_DNA"/>
</dbReference>
<feature type="binding site" evidence="8">
    <location>
        <begin position="312"/>
        <end position="316"/>
    </location>
    <ligand>
        <name>ATP</name>
        <dbReference type="ChEBI" id="CHEBI:30616"/>
    </ligand>
</feature>
<comment type="catalytic activity">
    <reaction evidence="8">
        <text>(6S)-NADHX + ATP = ADP + phosphate + NADH + H(+)</text>
        <dbReference type="Rhea" id="RHEA:19017"/>
        <dbReference type="ChEBI" id="CHEBI:15378"/>
        <dbReference type="ChEBI" id="CHEBI:30616"/>
        <dbReference type="ChEBI" id="CHEBI:43474"/>
        <dbReference type="ChEBI" id="CHEBI:57945"/>
        <dbReference type="ChEBI" id="CHEBI:64074"/>
        <dbReference type="ChEBI" id="CHEBI:456216"/>
        <dbReference type="EC" id="4.2.1.93"/>
    </reaction>
</comment>
<dbReference type="AlphaFoldDB" id="A0A197KAG2"/>
<gene>
    <name evidence="10" type="ORF">K457DRAFT_133508</name>
</gene>
<dbReference type="GO" id="GO:0047453">
    <property type="term" value="F:ATP-dependent NAD(P)H-hydrate dehydratase activity"/>
    <property type="evidence" value="ECO:0007669"/>
    <property type="project" value="UniProtKB-UniRule"/>
</dbReference>
<dbReference type="SUPFAM" id="SSF53613">
    <property type="entry name" value="Ribokinase-like"/>
    <property type="match status" value="1"/>
</dbReference>
<dbReference type="FunFam" id="3.40.1190.20:FF:000023">
    <property type="entry name" value="ATP-dependent (S)-NAD(P)H-hydrate dehydratase"/>
    <property type="match status" value="1"/>
</dbReference>
<dbReference type="GO" id="GO:0016301">
    <property type="term" value="F:kinase activity"/>
    <property type="evidence" value="ECO:0007669"/>
    <property type="project" value="UniProtKB-KW"/>
</dbReference>
<dbReference type="GO" id="GO:0046496">
    <property type="term" value="P:nicotinamide nucleotide metabolic process"/>
    <property type="evidence" value="ECO:0007669"/>
    <property type="project" value="UniProtKB-UniRule"/>
</dbReference>
<feature type="binding site" evidence="8">
    <location>
        <position position="341"/>
    </location>
    <ligand>
        <name>(6S)-NADPHX</name>
        <dbReference type="ChEBI" id="CHEBI:64076"/>
    </ligand>
</feature>
<dbReference type="GO" id="GO:0005524">
    <property type="term" value="F:ATP binding"/>
    <property type="evidence" value="ECO:0007669"/>
    <property type="project" value="UniProtKB-KW"/>
</dbReference>
<dbReference type="InterPro" id="IPR029056">
    <property type="entry name" value="Ribokinase-like"/>
</dbReference>
<dbReference type="PANTHER" id="PTHR12592">
    <property type="entry name" value="ATP-DEPENDENT (S)-NAD(P)H-HYDRATE DEHYDRATASE FAMILY MEMBER"/>
    <property type="match status" value="1"/>
</dbReference>
<keyword evidence="2 8" id="KW-0547">Nucleotide-binding</keyword>
<dbReference type="CDD" id="cd01171">
    <property type="entry name" value="YXKO-related"/>
    <property type="match status" value="1"/>
</dbReference>
<dbReference type="InterPro" id="IPR000631">
    <property type="entry name" value="CARKD"/>
</dbReference>
<dbReference type="HAMAP" id="MF_01965">
    <property type="entry name" value="NADHX_dehydratase"/>
    <property type="match status" value="1"/>
</dbReference>
<keyword evidence="10" id="KW-0808">Transferase</keyword>
<evidence type="ECO:0000256" key="6">
    <source>
        <dbReference type="ARBA" id="ARBA00023239"/>
    </source>
</evidence>
<organism evidence="10 11">
    <name type="scientific">Linnemannia elongata AG-77</name>
    <dbReference type="NCBI Taxonomy" id="1314771"/>
    <lineage>
        <taxon>Eukaryota</taxon>
        <taxon>Fungi</taxon>
        <taxon>Fungi incertae sedis</taxon>
        <taxon>Mucoromycota</taxon>
        <taxon>Mortierellomycotina</taxon>
        <taxon>Mortierellomycetes</taxon>
        <taxon>Mortierellales</taxon>
        <taxon>Mortierellaceae</taxon>
        <taxon>Linnemannia</taxon>
    </lineage>
</organism>
<name>A0A197KAG2_9FUNG</name>
<feature type="binding site" evidence="8">
    <location>
        <begin position="331"/>
        <end position="340"/>
    </location>
    <ligand>
        <name>ATP</name>
        <dbReference type="ChEBI" id="CHEBI:30616"/>
    </ligand>
</feature>
<reference evidence="10 11" key="1">
    <citation type="submission" date="2016-05" db="EMBL/GenBank/DDBJ databases">
        <title>Genome sequencing reveals origins of a unique bacterial endosymbiosis in the earliest lineages of terrestrial Fungi.</title>
        <authorList>
            <consortium name="DOE Joint Genome Institute"/>
            <person name="Uehling J."/>
            <person name="Gryganskyi A."/>
            <person name="Hameed K."/>
            <person name="Tschaplinski T."/>
            <person name="Misztal P."/>
            <person name="Wu S."/>
            <person name="Desiro A."/>
            <person name="Vande Pol N."/>
            <person name="Du Z.-Y."/>
            <person name="Zienkiewicz A."/>
            <person name="Zienkiewicz K."/>
            <person name="Morin E."/>
            <person name="Tisserant E."/>
            <person name="Splivallo R."/>
            <person name="Hainaut M."/>
            <person name="Henrissat B."/>
            <person name="Ohm R."/>
            <person name="Kuo A."/>
            <person name="Yan J."/>
            <person name="Lipzen A."/>
            <person name="Nolan M."/>
            <person name="Labutti K."/>
            <person name="Barry K."/>
            <person name="Goldstein A."/>
            <person name="Labbe J."/>
            <person name="Schadt C."/>
            <person name="Tuskan G."/>
            <person name="Grigoriev I."/>
            <person name="Martin F."/>
            <person name="Vilgalys R."/>
            <person name="Bonito G."/>
        </authorList>
    </citation>
    <scope>NUCLEOTIDE SEQUENCE [LARGE SCALE GENOMIC DNA]</scope>
    <source>
        <strain evidence="10 11">AG-77</strain>
    </source>
</reference>
<protein>
    <recommendedName>
        <fullName evidence="8">ATP-dependent (S)-NAD(P)H-hydrate dehydratase</fullName>
        <ecNumber evidence="8">4.2.1.93</ecNumber>
    </recommendedName>
    <alternativeName>
        <fullName evidence="8">ATP-dependent NAD(P)HX dehydratase</fullName>
    </alternativeName>
</protein>
<evidence type="ECO:0000256" key="3">
    <source>
        <dbReference type="ARBA" id="ARBA00022840"/>
    </source>
</evidence>
<dbReference type="Gene3D" id="3.40.1190.20">
    <property type="match status" value="1"/>
</dbReference>
<evidence type="ECO:0000256" key="1">
    <source>
        <dbReference type="ARBA" id="ARBA00022553"/>
    </source>
</evidence>
<dbReference type="Proteomes" id="UP000078512">
    <property type="component" value="Unassembled WGS sequence"/>
</dbReference>
<evidence type="ECO:0000256" key="2">
    <source>
        <dbReference type="ARBA" id="ARBA00022741"/>
    </source>
</evidence>
<evidence type="ECO:0000256" key="8">
    <source>
        <dbReference type="HAMAP-Rule" id="MF_03157"/>
    </source>
</evidence>